<dbReference type="Gene3D" id="4.10.240.10">
    <property type="entry name" value="Zn(2)-C6 fungal-type DNA-binding domain"/>
    <property type="match status" value="1"/>
</dbReference>
<dbReference type="GO" id="GO:0003677">
    <property type="term" value="F:DNA binding"/>
    <property type="evidence" value="ECO:0007669"/>
    <property type="project" value="InterPro"/>
</dbReference>
<dbReference type="SMART" id="SM00066">
    <property type="entry name" value="GAL4"/>
    <property type="match status" value="1"/>
</dbReference>
<dbReference type="PANTHER" id="PTHR47840:SF1">
    <property type="entry name" value="ZN(II)2CYS6 TRANSCRIPTION FACTOR (EUROFUNG)"/>
    <property type="match status" value="1"/>
</dbReference>
<dbReference type="GO" id="GO:0006351">
    <property type="term" value="P:DNA-templated transcription"/>
    <property type="evidence" value="ECO:0007669"/>
    <property type="project" value="InterPro"/>
</dbReference>
<dbReference type="GO" id="GO:0000981">
    <property type="term" value="F:DNA-binding transcription factor activity, RNA polymerase II-specific"/>
    <property type="evidence" value="ECO:0007669"/>
    <property type="project" value="InterPro"/>
</dbReference>
<evidence type="ECO:0000259" key="6">
    <source>
        <dbReference type="PROSITE" id="PS00463"/>
    </source>
</evidence>
<proteinExistence type="predicted"/>
<dbReference type="CDD" id="cd12148">
    <property type="entry name" value="fungal_TF_MHR"/>
    <property type="match status" value="1"/>
</dbReference>
<organism evidence="7 8">
    <name type="scientific">Hypocrea jecorina (strain ATCC 56765 / BCRC 32924 / NRRL 11460 / Rut C-30)</name>
    <name type="common">Trichoderma reesei</name>
    <dbReference type="NCBI Taxonomy" id="1344414"/>
    <lineage>
        <taxon>Eukaryota</taxon>
        <taxon>Fungi</taxon>
        <taxon>Dikarya</taxon>
        <taxon>Ascomycota</taxon>
        <taxon>Pezizomycotina</taxon>
        <taxon>Sordariomycetes</taxon>
        <taxon>Hypocreomycetidae</taxon>
        <taxon>Hypocreales</taxon>
        <taxon>Hypocreaceae</taxon>
        <taxon>Trichoderma</taxon>
    </lineage>
</organism>
<reference evidence="8" key="1">
    <citation type="journal article" date="2013" name="Ind. Biotechnol.">
        <title>Comparative genomics analysis of Trichoderma reesei strains.</title>
        <authorList>
            <person name="Koike H."/>
            <person name="Aerts A."/>
            <person name="LaButti K."/>
            <person name="Grigoriev I.V."/>
            <person name="Baker S.E."/>
        </authorList>
    </citation>
    <scope>NUCLEOTIDE SEQUENCE [LARGE SCALE GENOMIC DNA]</scope>
    <source>
        <strain evidence="8">ATCC 56765 / BCRC 32924 / NRRL 11460 / Rut C-30</strain>
    </source>
</reference>
<evidence type="ECO:0000256" key="5">
    <source>
        <dbReference type="SAM" id="MobiDB-lite"/>
    </source>
</evidence>
<dbReference type="InterPro" id="IPR001138">
    <property type="entry name" value="Zn2Cys6_DnaBD"/>
</dbReference>
<evidence type="ECO:0000256" key="2">
    <source>
        <dbReference type="ARBA" id="ARBA00023015"/>
    </source>
</evidence>
<feature type="region of interest" description="Disordered" evidence="5">
    <location>
        <begin position="102"/>
        <end position="126"/>
    </location>
</feature>
<dbReference type="HOGENOM" id="CLU_004804_2_3_1"/>
<dbReference type="SUPFAM" id="SSF57701">
    <property type="entry name" value="Zn2/Cys6 DNA-binding domain"/>
    <property type="match status" value="1"/>
</dbReference>
<dbReference type="OrthoDB" id="6509908at2759"/>
<dbReference type="SMART" id="SM00906">
    <property type="entry name" value="Fungal_trans"/>
    <property type="match status" value="1"/>
</dbReference>
<dbReference type="EMBL" id="KI911165">
    <property type="protein sequence ID" value="ETR98032.1"/>
    <property type="molecule type" value="Genomic_DNA"/>
</dbReference>
<keyword evidence="4" id="KW-0539">Nucleus</keyword>
<accession>A0A024RYV3</accession>
<keyword evidence="2" id="KW-0805">Transcription regulation</keyword>
<dbReference type="InterPro" id="IPR007219">
    <property type="entry name" value="XnlR_reg_dom"/>
</dbReference>
<dbReference type="KEGG" id="trr:M419DRAFT_89793"/>
<evidence type="ECO:0000256" key="3">
    <source>
        <dbReference type="ARBA" id="ARBA00023163"/>
    </source>
</evidence>
<name>A0A024RYV3_HYPJR</name>
<feature type="domain" description="Zn(2)-C6 fungal-type" evidence="6">
    <location>
        <begin position="7"/>
        <end position="37"/>
    </location>
</feature>
<dbReference type="AlphaFoldDB" id="A0A024RYV3"/>
<evidence type="ECO:0000256" key="1">
    <source>
        <dbReference type="ARBA" id="ARBA00022723"/>
    </source>
</evidence>
<evidence type="ECO:0000256" key="4">
    <source>
        <dbReference type="ARBA" id="ARBA00023242"/>
    </source>
</evidence>
<dbReference type="PROSITE" id="PS00463">
    <property type="entry name" value="ZN2_CY6_FUNGAL_1"/>
    <property type="match status" value="1"/>
</dbReference>
<dbReference type="GO" id="GO:0008270">
    <property type="term" value="F:zinc ion binding"/>
    <property type="evidence" value="ECO:0007669"/>
    <property type="project" value="InterPro"/>
</dbReference>
<evidence type="ECO:0000313" key="7">
    <source>
        <dbReference type="EMBL" id="ETR98032.1"/>
    </source>
</evidence>
<keyword evidence="1" id="KW-0479">Metal-binding</keyword>
<gene>
    <name evidence="7" type="ORF">M419DRAFT_89793</name>
</gene>
<dbReference type="InterPro" id="IPR036864">
    <property type="entry name" value="Zn2-C6_fun-type_DNA-bd_sf"/>
</dbReference>
<dbReference type="PANTHER" id="PTHR47840">
    <property type="entry name" value="ZN(II)2CYS6 TRANSCRIPTION FACTOR (EUROFUNG)-RELATED"/>
    <property type="match status" value="1"/>
</dbReference>
<evidence type="ECO:0000313" key="8">
    <source>
        <dbReference type="Proteomes" id="UP000024376"/>
    </source>
</evidence>
<dbReference type="CDD" id="cd00067">
    <property type="entry name" value="GAL4"/>
    <property type="match status" value="1"/>
</dbReference>
<feature type="compositionally biased region" description="Low complexity" evidence="5">
    <location>
        <begin position="112"/>
        <end position="126"/>
    </location>
</feature>
<protein>
    <recommendedName>
        <fullName evidence="6">Zn(2)-C6 fungal-type domain-containing protein</fullName>
    </recommendedName>
</protein>
<sequence length="656" mass="73404">MRLGTRSCAECRRRKVRCVFEPNSSICRGCELHQTPCRAQQPRARDGDSLLLRQSQMQQQPVSMAQLQAQSQSHAQLAADNAALRRRLAELEGLVGSICDAIEPAGGDGDGESSPGSSGVAAPPESAISSVDAPLIHLFRDALMIRDSEGELYDDPEDPSVLHLMKESLRTFRPPIPDPETLRLVLEDSRKFWSIWPPYFFAPDQPTTMEATSTDAAEAYFARILSVGRGIEFCSAMLFLTLCIQQLPRHWKRVIVSPNIPRQTLIDAYIRFACVLLAVESDESVLAVQCYLLLHKILINMGRPQRSWVAIRHAISAATLIGLDRLDPGASLQRKILWTHTWMVERQLCILLGFPSAVTARGTRDEASLLEVLTPAQNIHRRLCIIMGRVIERNQSSPPASYAVTVQLDQDMEDLKKTFPPEWSGYYGPQATTDSIYHQEAVKVFYYSTLKHIHLPYMLKARSDRRYEHSRLSSMEACRGLIKSYLRLRGSSKTEVIQCEIMDFIIFTSAITLILGILTPASSAIEASSASSTTSSPALLTQHAEEWAIIDRLMGELRKTNALLECTVAKQAAEVLERLVAAGKGTYSALEDFAVVVPYFGRLRNTIEFSSNDFLNSTFSDFDFQMDLSQDWCSIVDPGGYDWDYMVNTCPMNFEC</sequence>
<dbReference type="Proteomes" id="UP000024376">
    <property type="component" value="Unassembled WGS sequence"/>
</dbReference>
<keyword evidence="3" id="KW-0804">Transcription</keyword>